<dbReference type="InterPro" id="IPR006674">
    <property type="entry name" value="HD_domain"/>
</dbReference>
<evidence type="ECO:0000313" key="2">
    <source>
        <dbReference type="EMBL" id="GAA3698126.1"/>
    </source>
</evidence>
<dbReference type="Pfam" id="PF01966">
    <property type="entry name" value="HD"/>
    <property type="match status" value="1"/>
</dbReference>
<comment type="caution">
    <text evidence="2">The sequence shown here is derived from an EMBL/GenBank/DDBJ whole genome shotgun (WGS) entry which is preliminary data.</text>
</comment>
<dbReference type="SUPFAM" id="SSF109604">
    <property type="entry name" value="HD-domain/PDEase-like"/>
    <property type="match status" value="1"/>
</dbReference>
<dbReference type="PANTHER" id="PTHR40202">
    <property type="match status" value="1"/>
</dbReference>
<sequence length="195" mass="21629">MLNQAPTSKNILDMIEAIFTLHGADSYLGEEVTMAQHMLQAAWLGEQQGETEAVILAALLHDVGHYANKLPPEVLMSGTDNRHQESAASWLADFFPAGIIEPIRLHVAAKRYLVTVDPDYRVQLSQASIDSLALQGGDMSAAEVAAMEENPYLDMAIRLRRLDDQGKAPELVTPDFSYFKPRLARWLMPPAREAE</sequence>
<protein>
    <submittedName>
        <fullName evidence="2">HD domain-containing protein</fullName>
    </submittedName>
</protein>
<dbReference type="InterPro" id="IPR003607">
    <property type="entry name" value="HD/PDEase_dom"/>
</dbReference>
<dbReference type="Gene3D" id="1.10.3210.10">
    <property type="entry name" value="Hypothetical protein af1432"/>
    <property type="match status" value="1"/>
</dbReference>
<dbReference type="InterPro" id="IPR052567">
    <property type="entry name" value="OP_Dioxygenase"/>
</dbReference>
<accession>A0ABP7CXW9</accession>
<evidence type="ECO:0000313" key="3">
    <source>
        <dbReference type="Proteomes" id="UP001501479"/>
    </source>
</evidence>
<reference evidence="3" key="1">
    <citation type="journal article" date="2019" name="Int. J. Syst. Evol. Microbiol.">
        <title>The Global Catalogue of Microorganisms (GCM) 10K type strain sequencing project: providing services to taxonomists for standard genome sequencing and annotation.</title>
        <authorList>
            <consortium name="The Broad Institute Genomics Platform"/>
            <consortium name="The Broad Institute Genome Sequencing Center for Infectious Disease"/>
            <person name="Wu L."/>
            <person name="Ma J."/>
        </authorList>
    </citation>
    <scope>NUCLEOTIDE SEQUENCE [LARGE SCALE GENOMIC DNA]</scope>
    <source>
        <strain evidence="3">JCM 17329</strain>
    </source>
</reference>
<organism evidence="2 3">
    <name type="scientific">Oceanisphaera sediminis</name>
    <dbReference type="NCBI Taxonomy" id="981381"/>
    <lineage>
        <taxon>Bacteria</taxon>
        <taxon>Pseudomonadati</taxon>
        <taxon>Pseudomonadota</taxon>
        <taxon>Gammaproteobacteria</taxon>
        <taxon>Aeromonadales</taxon>
        <taxon>Aeromonadaceae</taxon>
        <taxon>Oceanisphaera</taxon>
    </lineage>
</organism>
<evidence type="ECO:0000259" key="1">
    <source>
        <dbReference type="Pfam" id="PF01966"/>
    </source>
</evidence>
<dbReference type="PANTHER" id="PTHR40202:SF1">
    <property type="entry name" value="HD DOMAIN-CONTAINING PROTEIN"/>
    <property type="match status" value="1"/>
</dbReference>
<dbReference type="RefSeq" id="WP_344961264.1">
    <property type="nucleotide sequence ID" value="NZ_BAABDS010000001.1"/>
</dbReference>
<gene>
    <name evidence="2" type="ORF">GCM10022421_00480</name>
</gene>
<name>A0ABP7CXW9_9GAMM</name>
<dbReference type="Proteomes" id="UP001501479">
    <property type="component" value="Unassembled WGS sequence"/>
</dbReference>
<keyword evidence="3" id="KW-1185">Reference proteome</keyword>
<feature type="domain" description="HD" evidence="1">
    <location>
        <begin position="35"/>
        <end position="91"/>
    </location>
</feature>
<dbReference type="CDD" id="cd00077">
    <property type="entry name" value="HDc"/>
    <property type="match status" value="1"/>
</dbReference>
<proteinExistence type="predicted"/>
<dbReference type="EMBL" id="BAABDS010000001">
    <property type="protein sequence ID" value="GAA3698126.1"/>
    <property type="molecule type" value="Genomic_DNA"/>
</dbReference>